<feature type="region of interest" description="Disordered" evidence="1">
    <location>
        <begin position="41"/>
        <end position="60"/>
    </location>
</feature>
<evidence type="ECO:0000256" key="1">
    <source>
        <dbReference type="SAM" id="MobiDB-lite"/>
    </source>
</evidence>
<name>A0A1S8A5F0_ROSNE</name>
<evidence type="ECO:0000313" key="3">
    <source>
        <dbReference type="Proteomes" id="UP000054516"/>
    </source>
</evidence>
<protein>
    <submittedName>
        <fullName evidence="2">Uncharacterized protein</fullName>
    </submittedName>
</protein>
<sequence>MPRFLPARFARQESASDYSGVLVPLEEAHLHSHSARCGKAEFEDRHAEEDDADDGVCVGGDEDEETALGTAFKNGDNEGDGMLQMHAAEYTIEGLRRDVRKGEPGRRWTEYELKSKIINKAIQDIGMGRYNWQLFILCGFGWFADK</sequence>
<proteinExistence type="predicted"/>
<gene>
    <name evidence="2" type="ORF">SAMD00023353_0403210</name>
</gene>
<feature type="compositionally biased region" description="Acidic residues" evidence="1">
    <location>
        <begin position="49"/>
        <end position="60"/>
    </location>
</feature>
<keyword evidence="3" id="KW-1185">Reference proteome</keyword>
<dbReference type="STRING" id="77044.A0A1S8A5F0"/>
<accession>A0A1S8A5F0</accession>
<dbReference type="AlphaFoldDB" id="A0A1S8A5F0"/>
<dbReference type="Proteomes" id="UP000054516">
    <property type="component" value="Unassembled WGS sequence"/>
</dbReference>
<dbReference type="EMBL" id="DF977449">
    <property type="protein sequence ID" value="GAW25317.1"/>
    <property type="molecule type" value="Genomic_DNA"/>
</dbReference>
<reference evidence="2" key="1">
    <citation type="submission" date="2016-03" db="EMBL/GenBank/DDBJ databases">
        <title>Draft genome sequence of Rosellinia necatrix.</title>
        <authorList>
            <person name="Kanematsu S."/>
        </authorList>
    </citation>
    <scope>NUCLEOTIDE SEQUENCE [LARGE SCALE GENOMIC DNA]</scope>
    <source>
        <strain evidence="2">W97</strain>
    </source>
</reference>
<dbReference type="OrthoDB" id="4139357at2759"/>
<evidence type="ECO:0000313" key="2">
    <source>
        <dbReference type="EMBL" id="GAW25317.1"/>
    </source>
</evidence>
<organism evidence="2">
    <name type="scientific">Rosellinia necatrix</name>
    <name type="common">White root-rot fungus</name>
    <dbReference type="NCBI Taxonomy" id="77044"/>
    <lineage>
        <taxon>Eukaryota</taxon>
        <taxon>Fungi</taxon>
        <taxon>Dikarya</taxon>
        <taxon>Ascomycota</taxon>
        <taxon>Pezizomycotina</taxon>
        <taxon>Sordariomycetes</taxon>
        <taxon>Xylariomycetidae</taxon>
        <taxon>Xylariales</taxon>
        <taxon>Xylariaceae</taxon>
        <taxon>Rosellinia</taxon>
    </lineage>
</organism>